<keyword evidence="1 3" id="KW-0403">Intermediate filament</keyword>
<dbReference type="PROSITE" id="PS00226">
    <property type="entry name" value="IF_ROD_1"/>
    <property type="match status" value="1"/>
</dbReference>
<dbReference type="Proteomes" id="UP000700334">
    <property type="component" value="Unassembled WGS sequence"/>
</dbReference>
<evidence type="ECO:0000256" key="3">
    <source>
        <dbReference type="RuleBase" id="RU000685"/>
    </source>
</evidence>
<evidence type="ECO:0000313" key="8">
    <source>
        <dbReference type="Proteomes" id="UP000700334"/>
    </source>
</evidence>
<feature type="compositionally biased region" description="Polar residues" evidence="5">
    <location>
        <begin position="78"/>
        <end position="88"/>
    </location>
</feature>
<name>A0A8J6A5W1_GALPY</name>
<comment type="caution">
    <text evidence="7">The sequence shown here is derived from an EMBL/GenBank/DDBJ whole genome shotgun (WGS) entry which is preliminary data.</text>
</comment>
<evidence type="ECO:0000256" key="5">
    <source>
        <dbReference type="SAM" id="MobiDB-lite"/>
    </source>
</evidence>
<dbReference type="PANTHER" id="PTHR23239:SF44">
    <property type="entry name" value="KERATIN, TYPE I CYTOSKELETAL 23"/>
    <property type="match status" value="1"/>
</dbReference>
<dbReference type="Pfam" id="PF00038">
    <property type="entry name" value="Filament"/>
    <property type="match status" value="1"/>
</dbReference>
<dbReference type="PROSITE" id="PS51842">
    <property type="entry name" value="IF_ROD_2"/>
    <property type="match status" value="1"/>
</dbReference>
<organism evidence="7 8">
    <name type="scientific">Galemys pyrenaicus</name>
    <name type="common">Iberian desman</name>
    <name type="synonym">Pyrenean desman</name>
    <dbReference type="NCBI Taxonomy" id="202257"/>
    <lineage>
        <taxon>Eukaryota</taxon>
        <taxon>Metazoa</taxon>
        <taxon>Chordata</taxon>
        <taxon>Craniata</taxon>
        <taxon>Vertebrata</taxon>
        <taxon>Euteleostomi</taxon>
        <taxon>Mammalia</taxon>
        <taxon>Eutheria</taxon>
        <taxon>Laurasiatheria</taxon>
        <taxon>Eulipotyphla</taxon>
        <taxon>Talpidae</taxon>
        <taxon>Galemys</taxon>
    </lineage>
</organism>
<dbReference type="PANTHER" id="PTHR23239">
    <property type="entry name" value="INTERMEDIATE FILAMENT"/>
    <property type="match status" value="1"/>
</dbReference>
<feature type="coiled-coil region" evidence="4">
    <location>
        <begin position="247"/>
        <end position="288"/>
    </location>
</feature>
<dbReference type="FunFam" id="1.20.5.170:FF:000002">
    <property type="entry name" value="Type I keratin KA11"/>
    <property type="match status" value="1"/>
</dbReference>
<feature type="region of interest" description="Disordered" evidence="5">
    <location>
        <begin position="1"/>
        <end position="25"/>
    </location>
</feature>
<dbReference type="InterPro" id="IPR018039">
    <property type="entry name" value="IF_conserved"/>
</dbReference>
<evidence type="ECO:0000256" key="1">
    <source>
        <dbReference type="ARBA" id="ARBA00022754"/>
    </source>
</evidence>
<accession>A0A8J6A5W1</accession>
<dbReference type="Gene3D" id="1.20.5.500">
    <property type="entry name" value="Single helix bin"/>
    <property type="match status" value="1"/>
</dbReference>
<protein>
    <submittedName>
        <fullName evidence="7">Keratin, type I cytoskeletal 23</fullName>
    </submittedName>
</protein>
<keyword evidence="8" id="KW-1185">Reference proteome</keyword>
<dbReference type="SMART" id="SM01391">
    <property type="entry name" value="Filament"/>
    <property type="match status" value="1"/>
</dbReference>
<dbReference type="GO" id="GO:0030855">
    <property type="term" value="P:epithelial cell differentiation"/>
    <property type="evidence" value="ECO:0007669"/>
    <property type="project" value="TreeGrafter"/>
</dbReference>
<gene>
    <name evidence="7" type="ORF">J0S82_013089</name>
</gene>
<keyword evidence="2 4" id="KW-0175">Coiled coil</keyword>
<reference evidence="7" key="1">
    <citation type="journal article" date="2021" name="Evol. Appl.">
        <title>The genome of the Pyrenean desman and the effects of bottlenecks and inbreeding on the genomic landscape of an endangered species.</title>
        <authorList>
            <person name="Escoda L."/>
            <person name="Castresana J."/>
        </authorList>
    </citation>
    <scope>NUCLEOTIDE SEQUENCE</scope>
    <source>
        <strain evidence="7">IBE-C5619</strain>
    </source>
</reference>
<evidence type="ECO:0000313" key="7">
    <source>
        <dbReference type="EMBL" id="KAG8514878.1"/>
    </source>
</evidence>
<dbReference type="PRINTS" id="PR01248">
    <property type="entry name" value="TYPE1KERATIN"/>
</dbReference>
<dbReference type="Gene3D" id="1.20.5.1160">
    <property type="entry name" value="Vasodilator-stimulated phosphoprotein"/>
    <property type="match status" value="1"/>
</dbReference>
<dbReference type="Gene3D" id="1.20.5.170">
    <property type="match status" value="1"/>
</dbReference>
<feature type="coiled-coil region" evidence="4">
    <location>
        <begin position="405"/>
        <end position="436"/>
    </location>
</feature>
<feature type="coiled-coil region" evidence="4">
    <location>
        <begin position="155"/>
        <end position="218"/>
    </location>
</feature>
<evidence type="ECO:0000256" key="4">
    <source>
        <dbReference type="SAM" id="Coils"/>
    </source>
</evidence>
<evidence type="ECO:0000259" key="6">
    <source>
        <dbReference type="PROSITE" id="PS51842"/>
    </source>
</evidence>
<dbReference type="OrthoDB" id="2441647at2759"/>
<dbReference type="GO" id="GO:0005882">
    <property type="term" value="C:intermediate filament"/>
    <property type="evidence" value="ECO:0007669"/>
    <property type="project" value="UniProtKB-KW"/>
</dbReference>
<dbReference type="InterPro" id="IPR002957">
    <property type="entry name" value="Keratin_I"/>
</dbReference>
<dbReference type="AlphaFoldDB" id="A0A8J6A5W1"/>
<dbReference type="EMBL" id="JAGFMF010011723">
    <property type="protein sequence ID" value="KAG8514878.1"/>
    <property type="molecule type" value="Genomic_DNA"/>
</dbReference>
<dbReference type="GO" id="GO:0045109">
    <property type="term" value="P:intermediate filament organization"/>
    <property type="evidence" value="ECO:0007669"/>
    <property type="project" value="TreeGrafter"/>
</dbReference>
<comment type="similarity">
    <text evidence="3">Belongs to the intermediate filament family.</text>
</comment>
<dbReference type="InterPro" id="IPR039008">
    <property type="entry name" value="IF_rod_dom"/>
</dbReference>
<dbReference type="SUPFAM" id="SSF64593">
    <property type="entry name" value="Intermediate filament protein, coiled coil region"/>
    <property type="match status" value="2"/>
</dbReference>
<feature type="region of interest" description="Disordered" evidence="5">
    <location>
        <begin position="62"/>
        <end position="118"/>
    </location>
</feature>
<sequence>MGREVTTLKQGLEKPRSTSGLTKRKHVLHNDTILLVQLSEQGTPTAKGIKPSRAVWGGSVLHARPRGAEPSPGPDTDGTMNSSRSFSQTPSGSLPGTGGGWGRMGSFPRAPSMHGGAGGVRVSLSFTKPSCPPPGVPWGSGRGSSLLGGNGKETMQNLNDRLASYLDKVRALEEANVKLENHILKWHQQRETGNKQDYSHYEENISRLQEQIVDGKQTNAHIVLLIDNARMAVDDFSLKYENEHSFKKDLEVEVEGLRRTLDDLTIVTTDLEQEIEGMRKELILMKKRHEQKMEEQHVPSDFKVNVKLNAAPGEDLIRVLEDMRQEYEFIIKKKHQDLEAWYREQTAAMAQEAATPAASPSSQSDIHELKRTFQALEIDLQAQHSRKSALENMLSETQARYSCQLHDMQTVISHYEEELRQLRHDLERQNTEYKILLGIKTHLEKEISTYRQLLESEGRGTMEDSKSSMKASAAPTIKAITQESVNGRIILSQVNEIQKYM</sequence>
<dbReference type="GO" id="GO:0005198">
    <property type="term" value="F:structural molecule activity"/>
    <property type="evidence" value="ECO:0007669"/>
    <property type="project" value="InterPro"/>
</dbReference>
<proteinExistence type="inferred from homology"/>
<evidence type="ECO:0000256" key="2">
    <source>
        <dbReference type="ARBA" id="ARBA00023054"/>
    </source>
</evidence>
<feature type="domain" description="IF rod" evidence="6">
    <location>
        <begin position="151"/>
        <end position="461"/>
    </location>
</feature>